<feature type="compositionally biased region" description="Low complexity" evidence="1">
    <location>
        <begin position="14"/>
        <end position="24"/>
    </location>
</feature>
<organism evidence="3 4">
    <name type="scientific">Cohnella fermenti</name>
    <dbReference type="NCBI Taxonomy" id="2565925"/>
    <lineage>
        <taxon>Bacteria</taxon>
        <taxon>Bacillati</taxon>
        <taxon>Bacillota</taxon>
        <taxon>Bacilli</taxon>
        <taxon>Bacillales</taxon>
        <taxon>Paenibacillaceae</taxon>
        <taxon>Cohnella</taxon>
    </lineage>
</organism>
<dbReference type="InterPro" id="IPR050490">
    <property type="entry name" value="Bact_solute-bd_prot1"/>
</dbReference>
<dbReference type="Proteomes" id="UP000310636">
    <property type="component" value="Unassembled WGS sequence"/>
</dbReference>
<dbReference type="Gene3D" id="3.40.190.10">
    <property type="entry name" value="Periplasmic binding protein-like II"/>
    <property type="match status" value="1"/>
</dbReference>
<gene>
    <name evidence="3" type="ORF">E6C55_18760</name>
</gene>
<evidence type="ECO:0000313" key="4">
    <source>
        <dbReference type="Proteomes" id="UP000310636"/>
    </source>
</evidence>
<comment type="caution">
    <text evidence="3">The sequence shown here is derived from an EMBL/GenBank/DDBJ whole genome shotgun (WGS) entry which is preliminary data.</text>
</comment>
<dbReference type="RefSeq" id="WP_136371350.1">
    <property type="nucleotide sequence ID" value="NZ_SSOB01000024.1"/>
</dbReference>
<feature type="region of interest" description="Disordered" evidence="1">
    <location>
        <begin position="1"/>
        <end position="24"/>
    </location>
</feature>
<evidence type="ECO:0000259" key="2">
    <source>
        <dbReference type="Pfam" id="PF12010"/>
    </source>
</evidence>
<dbReference type="OrthoDB" id="2649544at2"/>
<dbReference type="AlphaFoldDB" id="A0A4S4BNW7"/>
<dbReference type="InterPro" id="IPR022627">
    <property type="entry name" value="DUF3502"/>
</dbReference>
<evidence type="ECO:0000256" key="1">
    <source>
        <dbReference type="SAM" id="MobiDB-lite"/>
    </source>
</evidence>
<dbReference type="PANTHER" id="PTHR43649:SF17">
    <property type="entry name" value="ABC TRANSPORTER SOLUTE BINDING PROTEIN-SUGAR TRANSPORT"/>
    <property type="match status" value="1"/>
</dbReference>
<name>A0A4S4BNW7_9BACL</name>
<dbReference type="EMBL" id="SSOB01000024">
    <property type="protein sequence ID" value="THF76576.1"/>
    <property type="molecule type" value="Genomic_DNA"/>
</dbReference>
<proteinExistence type="predicted"/>
<dbReference type="Pfam" id="PF12010">
    <property type="entry name" value="DUF3502"/>
    <property type="match status" value="1"/>
</dbReference>
<sequence length="522" mass="57454">MRTSKSKTSKPRTSKPGTSKQTMGAILAGTMLGAALLAGCQNKNDGASAPSSSDSASGSAAATASAGSAADLPEVELVWYLRGSKPKNADSVIARANEITREKIHATVDYRFVEPGDYDQKMQLIMGAGEPFDLVWTSSWSNNYVANATKGAYLALDDYLDAVPKLKESMPDKIWNGVKVNGSIYGVNNYQILGGPHGMSFRKDIVEKYNIDLDSIKSVKDLTPIFEQVKAGEPDMVMVKYGVPALLPYGESGVPPKVEDFIVDTNTWQVGSYLYADDSMVEGYKLMREWYQKGFFPKNVATAAEADQSLEQAGKLFAQFEVAKPGAEEELALKYGYDVVVKPLTDPLFITKAALTSTLNAVSRTSANPERALMFLELINTDKELYNTLVFGLEGQDYTMTGDNRIEKIPDTYQFDAWELGNQFNAYFNGTQPDSVWEDTKAINDAAEVDPMLDFSADLTPIQNELTQIKAAQKEFYVILKNGLADPEEAMKNFENKLAQSGEEKVRTELQKQIDAWRSTVK</sequence>
<feature type="compositionally biased region" description="Basic residues" evidence="1">
    <location>
        <begin position="1"/>
        <end position="13"/>
    </location>
</feature>
<keyword evidence="4" id="KW-1185">Reference proteome</keyword>
<feature type="domain" description="DUF3502" evidence="2">
    <location>
        <begin position="451"/>
        <end position="518"/>
    </location>
</feature>
<dbReference type="SUPFAM" id="SSF53850">
    <property type="entry name" value="Periplasmic binding protein-like II"/>
    <property type="match status" value="1"/>
</dbReference>
<evidence type="ECO:0000313" key="3">
    <source>
        <dbReference type="EMBL" id="THF76576.1"/>
    </source>
</evidence>
<reference evidence="3 4" key="1">
    <citation type="submission" date="2019-04" db="EMBL/GenBank/DDBJ databases">
        <title>Cohnella sp. nov. isolated from preserved vegetables.</title>
        <authorList>
            <person name="Lin S.-Y."/>
            <person name="Hung M.-H."/>
            <person name="Young C.-C."/>
        </authorList>
    </citation>
    <scope>NUCLEOTIDE SEQUENCE [LARGE SCALE GENOMIC DNA]</scope>
    <source>
        <strain evidence="3 4">CC-MHH1044</strain>
    </source>
</reference>
<protein>
    <submittedName>
        <fullName evidence="3">DUF3502 domain-containing protein</fullName>
    </submittedName>
</protein>
<accession>A0A4S4BNW7</accession>
<dbReference type="PANTHER" id="PTHR43649">
    <property type="entry name" value="ARABINOSE-BINDING PROTEIN-RELATED"/>
    <property type="match status" value="1"/>
</dbReference>